<comment type="caution">
    <text evidence="1">The sequence shown here is derived from an EMBL/GenBank/DDBJ whole genome shotgun (WGS) entry which is preliminary data.</text>
</comment>
<keyword evidence="2" id="KW-1185">Reference proteome</keyword>
<name>A0A151NF73_ALLMI</name>
<reference evidence="1 2" key="1">
    <citation type="journal article" date="2012" name="Genome Biol.">
        <title>Sequencing three crocodilian genomes to illuminate the evolution of archosaurs and amniotes.</title>
        <authorList>
            <person name="St John J.A."/>
            <person name="Braun E.L."/>
            <person name="Isberg S.R."/>
            <person name="Miles L.G."/>
            <person name="Chong A.Y."/>
            <person name="Gongora J."/>
            <person name="Dalzell P."/>
            <person name="Moran C."/>
            <person name="Bed'hom B."/>
            <person name="Abzhanov A."/>
            <person name="Burgess S.C."/>
            <person name="Cooksey A.M."/>
            <person name="Castoe T.A."/>
            <person name="Crawford N.G."/>
            <person name="Densmore L.D."/>
            <person name="Drew J.C."/>
            <person name="Edwards S.V."/>
            <person name="Faircloth B.C."/>
            <person name="Fujita M.K."/>
            <person name="Greenwold M.J."/>
            <person name="Hoffmann F.G."/>
            <person name="Howard J.M."/>
            <person name="Iguchi T."/>
            <person name="Janes D.E."/>
            <person name="Khan S.Y."/>
            <person name="Kohno S."/>
            <person name="de Koning A.J."/>
            <person name="Lance S.L."/>
            <person name="McCarthy F.M."/>
            <person name="McCormack J.E."/>
            <person name="Merchant M.E."/>
            <person name="Peterson D.G."/>
            <person name="Pollock D.D."/>
            <person name="Pourmand N."/>
            <person name="Raney B.J."/>
            <person name="Roessler K.A."/>
            <person name="Sanford J.R."/>
            <person name="Sawyer R.H."/>
            <person name="Schmidt C.J."/>
            <person name="Triplett E.W."/>
            <person name="Tuberville T.D."/>
            <person name="Venegas-Anaya M."/>
            <person name="Howard J.T."/>
            <person name="Jarvis E.D."/>
            <person name="Guillette L.J.Jr."/>
            <person name="Glenn T.C."/>
            <person name="Green R.E."/>
            <person name="Ray D.A."/>
        </authorList>
    </citation>
    <scope>NUCLEOTIDE SEQUENCE [LARGE SCALE GENOMIC DNA]</scope>
    <source>
        <strain evidence="1">KSC_2009_1</strain>
    </source>
</reference>
<protein>
    <submittedName>
        <fullName evidence="1">Uncharacterized protein</fullName>
    </submittedName>
</protein>
<accession>A0A151NF73</accession>
<proteinExistence type="predicted"/>
<organism evidence="1 2">
    <name type="scientific">Alligator mississippiensis</name>
    <name type="common">American alligator</name>
    <dbReference type="NCBI Taxonomy" id="8496"/>
    <lineage>
        <taxon>Eukaryota</taxon>
        <taxon>Metazoa</taxon>
        <taxon>Chordata</taxon>
        <taxon>Craniata</taxon>
        <taxon>Vertebrata</taxon>
        <taxon>Euteleostomi</taxon>
        <taxon>Archelosauria</taxon>
        <taxon>Archosauria</taxon>
        <taxon>Crocodylia</taxon>
        <taxon>Alligatoridae</taxon>
        <taxon>Alligatorinae</taxon>
        <taxon>Alligator</taxon>
    </lineage>
</organism>
<dbReference type="AlphaFoldDB" id="A0A151NF73"/>
<dbReference type="EMBL" id="AKHW03003201">
    <property type="protein sequence ID" value="KYO35400.1"/>
    <property type="molecule type" value="Genomic_DNA"/>
</dbReference>
<sequence>MWVSLAEADTADSARVSTEYKELKSFSEKKNQMVGPKKQQSKNKHHMLHKAMKKNKTKKMTDAVTNIITWFMDELTTLGMRRQRKGWKKTLNQSDSGRKKRGCSKLRSFQLNPLCICGAYLIHPWTLNNQVRLSGALETQTSGEWISVDMCQAWDREDSLDTSVVNIL</sequence>
<dbReference type="Proteomes" id="UP000050525">
    <property type="component" value="Unassembled WGS sequence"/>
</dbReference>
<gene>
    <name evidence="1" type="ORF">Y1Q_0007983</name>
</gene>
<evidence type="ECO:0000313" key="1">
    <source>
        <dbReference type="EMBL" id="KYO35400.1"/>
    </source>
</evidence>
<evidence type="ECO:0000313" key="2">
    <source>
        <dbReference type="Proteomes" id="UP000050525"/>
    </source>
</evidence>